<dbReference type="Gene3D" id="2.60.40.420">
    <property type="entry name" value="Cupredoxins - blue copper proteins"/>
    <property type="match status" value="1"/>
</dbReference>
<dbReference type="PROSITE" id="PS50857">
    <property type="entry name" value="COX2_CUA"/>
    <property type="match status" value="1"/>
</dbReference>
<name>A0A0D0PGC4_9RHOB</name>
<evidence type="ECO:0000256" key="2">
    <source>
        <dbReference type="ARBA" id="ARBA00007866"/>
    </source>
</evidence>
<feature type="transmembrane region" description="Helical" evidence="8">
    <location>
        <begin position="88"/>
        <end position="106"/>
    </location>
</feature>
<keyword evidence="7 8" id="KW-0472">Membrane</keyword>
<keyword evidence="4 8" id="KW-0812">Transmembrane</keyword>
<keyword evidence="10" id="KW-0560">Oxidoreductase</keyword>
<evidence type="ECO:0000256" key="6">
    <source>
        <dbReference type="ARBA" id="ARBA00022989"/>
    </source>
</evidence>
<dbReference type="InterPro" id="IPR045187">
    <property type="entry name" value="CcO_II"/>
</dbReference>
<dbReference type="STRING" id="1123501.Wenmar_00782"/>
<dbReference type="Gene3D" id="1.10.287.90">
    <property type="match status" value="1"/>
</dbReference>
<keyword evidence="11" id="KW-1185">Reference proteome</keyword>
<keyword evidence="5" id="KW-0249">Electron transport</keyword>
<evidence type="ECO:0000256" key="5">
    <source>
        <dbReference type="ARBA" id="ARBA00022982"/>
    </source>
</evidence>
<comment type="similarity">
    <text evidence="2">Belongs to the cytochrome c oxidase subunit 2 family.</text>
</comment>
<dbReference type="GO" id="GO:0004129">
    <property type="term" value="F:cytochrome-c oxidase activity"/>
    <property type="evidence" value="ECO:0007669"/>
    <property type="project" value="InterPro"/>
</dbReference>
<sequence length="278" mass="30274">MTPDRILPTCLLFFAVGAPAAAQEQGFLWAAGPVAEAQRAHFVSILWWMAVVTVPLLIGLPLILWRYRLNGGGGRYRRDWGASPLAEVAIWSVPVVVVGFLAWNLWHATLSLDPYRPLGPDPLEVQAIAAEGHFLFLYPDEGIVTVDRLLLDADRTARLKLTSVDVLRSVMVPRLAGQIYAMPGMTTELNLAAFAPGTYAGLNTQYSGPLFPEERFETEALPETNWHARIEATRDGAGPLPPDVLQRIAMGDGAEAYLAADADLFARIAAPSSHGAHR</sequence>
<evidence type="ECO:0000259" key="9">
    <source>
        <dbReference type="PROSITE" id="PS50857"/>
    </source>
</evidence>
<feature type="domain" description="Cytochrome oxidase subunit II copper A binding" evidence="9">
    <location>
        <begin position="120"/>
        <end position="232"/>
    </location>
</feature>
<dbReference type="SUPFAM" id="SSF81464">
    <property type="entry name" value="Cytochrome c oxidase subunit II-like, transmembrane region"/>
    <property type="match status" value="1"/>
</dbReference>
<dbReference type="PANTHER" id="PTHR22888">
    <property type="entry name" value="CYTOCHROME C OXIDASE, SUBUNIT II"/>
    <property type="match status" value="1"/>
</dbReference>
<protein>
    <submittedName>
        <fullName evidence="10">Heme/copper-type cytochrome/quinol oxidase, subunit 2</fullName>
        <ecNumber evidence="10">1.10.3.-</ecNumber>
    </submittedName>
</protein>
<comment type="caution">
    <text evidence="10">The sequence shown here is derived from an EMBL/GenBank/DDBJ whole genome shotgun (WGS) entry which is preliminary data.</text>
</comment>
<comment type="subcellular location">
    <subcellularLocation>
        <location evidence="1">Membrane</location>
        <topology evidence="1">Multi-pass membrane protein</topology>
    </subcellularLocation>
</comment>
<dbReference type="GO" id="GO:0005507">
    <property type="term" value="F:copper ion binding"/>
    <property type="evidence" value="ECO:0007669"/>
    <property type="project" value="InterPro"/>
</dbReference>
<evidence type="ECO:0000313" key="11">
    <source>
        <dbReference type="Proteomes" id="UP000035100"/>
    </source>
</evidence>
<dbReference type="InterPro" id="IPR002429">
    <property type="entry name" value="CcO_II-like_C"/>
</dbReference>
<evidence type="ECO:0000256" key="3">
    <source>
        <dbReference type="ARBA" id="ARBA00022448"/>
    </source>
</evidence>
<gene>
    <name evidence="10" type="ORF">Wenmar_00782</name>
</gene>
<evidence type="ECO:0000256" key="4">
    <source>
        <dbReference type="ARBA" id="ARBA00022692"/>
    </source>
</evidence>
<accession>A0A0D0PGC4</accession>
<evidence type="ECO:0000313" key="10">
    <source>
        <dbReference type="EMBL" id="KIQ70406.1"/>
    </source>
</evidence>
<dbReference type="GO" id="GO:0016491">
    <property type="term" value="F:oxidoreductase activity"/>
    <property type="evidence" value="ECO:0007669"/>
    <property type="project" value="UniProtKB-KW"/>
</dbReference>
<dbReference type="EMBL" id="AONG01000005">
    <property type="protein sequence ID" value="KIQ70406.1"/>
    <property type="molecule type" value="Genomic_DNA"/>
</dbReference>
<dbReference type="GO" id="GO:0016020">
    <property type="term" value="C:membrane"/>
    <property type="evidence" value="ECO:0007669"/>
    <property type="project" value="UniProtKB-SubCell"/>
</dbReference>
<dbReference type="PATRIC" id="fig|1123501.6.peg.847"/>
<evidence type="ECO:0000256" key="8">
    <source>
        <dbReference type="SAM" id="Phobius"/>
    </source>
</evidence>
<dbReference type="AlphaFoldDB" id="A0A0D0PGC4"/>
<reference evidence="10 11" key="1">
    <citation type="submission" date="2013-01" db="EMBL/GenBank/DDBJ databases">
        <authorList>
            <person name="Fiebig A."/>
            <person name="Goeker M."/>
            <person name="Klenk H.-P.P."/>
        </authorList>
    </citation>
    <scope>NUCLEOTIDE SEQUENCE [LARGE SCALE GENOMIC DNA]</scope>
    <source>
        <strain evidence="10 11">DSM 24838</strain>
    </source>
</reference>
<keyword evidence="6 8" id="KW-1133">Transmembrane helix</keyword>
<dbReference type="RefSeq" id="WP_018304150.1">
    <property type="nucleotide sequence ID" value="NZ_KB902312.1"/>
</dbReference>
<dbReference type="Proteomes" id="UP000035100">
    <property type="component" value="Unassembled WGS sequence"/>
</dbReference>
<proteinExistence type="inferred from homology"/>
<dbReference type="eggNOG" id="COG1622">
    <property type="taxonomic scope" value="Bacteria"/>
</dbReference>
<feature type="transmembrane region" description="Helical" evidence="8">
    <location>
        <begin position="46"/>
        <end position="67"/>
    </location>
</feature>
<organism evidence="10 11">
    <name type="scientific">Wenxinia marina DSM 24838</name>
    <dbReference type="NCBI Taxonomy" id="1123501"/>
    <lineage>
        <taxon>Bacteria</taxon>
        <taxon>Pseudomonadati</taxon>
        <taxon>Pseudomonadota</taxon>
        <taxon>Alphaproteobacteria</taxon>
        <taxon>Rhodobacterales</taxon>
        <taxon>Roseobacteraceae</taxon>
        <taxon>Wenxinia</taxon>
    </lineage>
</organism>
<keyword evidence="3" id="KW-0813">Transport</keyword>
<dbReference type="GO" id="GO:0042773">
    <property type="term" value="P:ATP synthesis coupled electron transport"/>
    <property type="evidence" value="ECO:0007669"/>
    <property type="project" value="TreeGrafter"/>
</dbReference>
<evidence type="ECO:0000256" key="7">
    <source>
        <dbReference type="ARBA" id="ARBA00023136"/>
    </source>
</evidence>
<evidence type="ECO:0000256" key="1">
    <source>
        <dbReference type="ARBA" id="ARBA00004141"/>
    </source>
</evidence>
<dbReference type="InterPro" id="IPR036257">
    <property type="entry name" value="Cyt_c_oxidase_su2_TM_sf"/>
</dbReference>
<dbReference type="EC" id="1.10.3.-" evidence="10"/>
<dbReference type="InterPro" id="IPR008972">
    <property type="entry name" value="Cupredoxin"/>
</dbReference>
<dbReference type="SUPFAM" id="SSF49503">
    <property type="entry name" value="Cupredoxins"/>
    <property type="match status" value="1"/>
</dbReference>
<dbReference type="PANTHER" id="PTHR22888:SF18">
    <property type="entry name" value="CYTOCHROME BO(3) UBIQUINOL OXIDASE SUBUNIT 2"/>
    <property type="match status" value="1"/>
</dbReference>